<keyword evidence="2" id="KW-1185">Reference proteome</keyword>
<gene>
    <name evidence="1" type="ORF">C1645_814059</name>
</gene>
<evidence type="ECO:0000313" key="2">
    <source>
        <dbReference type="Proteomes" id="UP000265703"/>
    </source>
</evidence>
<reference evidence="1 2" key="1">
    <citation type="submission" date="2018-06" db="EMBL/GenBank/DDBJ databases">
        <title>Comparative genomics reveals the genomic features of Rhizophagus irregularis, R. cerebriforme, R. diaphanum and Gigaspora rosea, and their symbiotic lifestyle signature.</title>
        <authorList>
            <person name="Morin E."/>
            <person name="San Clemente H."/>
            <person name="Chen E.C.H."/>
            <person name="De La Providencia I."/>
            <person name="Hainaut M."/>
            <person name="Kuo A."/>
            <person name="Kohler A."/>
            <person name="Murat C."/>
            <person name="Tang N."/>
            <person name="Roy S."/>
            <person name="Loubradou J."/>
            <person name="Henrissat B."/>
            <person name="Grigoriev I.V."/>
            <person name="Corradi N."/>
            <person name="Roux C."/>
            <person name="Martin F.M."/>
        </authorList>
    </citation>
    <scope>NUCLEOTIDE SEQUENCE [LARGE SCALE GENOMIC DNA]</scope>
    <source>
        <strain evidence="1 2">DAOM 227022</strain>
    </source>
</reference>
<evidence type="ECO:0000313" key="1">
    <source>
        <dbReference type="EMBL" id="RIA97483.1"/>
    </source>
</evidence>
<comment type="caution">
    <text evidence="1">The sequence shown here is derived from an EMBL/GenBank/DDBJ whole genome shotgun (WGS) entry which is preliminary data.</text>
</comment>
<dbReference type="AlphaFoldDB" id="A0A397TGW2"/>
<accession>A0A397TGW2</accession>
<proteinExistence type="predicted"/>
<protein>
    <recommendedName>
        <fullName evidence="3">F-box domain-containing protein</fullName>
    </recommendedName>
</protein>
<dbReference type="Proteomes" id="UP000265703">
    <property type="component" value="Unassembled WGS sequence"/>
</dbReference>
<dbReference type="Gene3D" id="3.80.10.10">
    <property type="entry name" value="Ribonuclease Inhibitor"/>
    <property type="match status" value="1"/>
</dbReference>
<evidence type="ECO:0008006" key="3">
    <source>
        <dbReference type="Google" id="ProtNLM"/>
    </source>
</evidence>
<name>A0A397TGW2_9GLOM</name>
<dbReference type="EMBL" id="QKYT01000029">
    <property type="protein sequence ID" value="RIA97483.1"/>
    <property type="molecule type" value="Genomic_DNA"/>
</dbReference>
<sequence length="560" mass="65776">MGLRSSKLTKPRTSKTREINETTPLKITKITHNIPIEIIEEIFYYLEDDISALYYCILINRYFCSKLLPILWSNPLKNLSINNHLKNLNYINLYISLFNEEETNIFLLKNEEQNKIIKQLQKNLFDIKKNLKPPLFNYIRYLKEFDYPKLKKATTYWIVSNEYLPKEGLDFKFKCVRNNLLRALCSLAFRSSNLSLLCLFYKTHLPSFIREPSNFENVKSISLKIDYNRHMTNGVYEFIKSLPQCCKKLQHVSLDITYVGFTIIHDLALLIKVQNNLKYLKISQNIDSFGDSLINHIILAIESQARTLTSLIFKDIENKILVIEILSKCSNLKNLEFFDEVIKKEKLSIKKGVPFSLESLKLINQQEDLVSYLISFGGGNQLTSLWLDVVDENILKSILKTSMNITHLRLSISNIYKESNLKDYLRLIGSLNLIYLGLYLNKLYIYNKMFIQMASIIPDTLKVLELVNQFKPLIIKEFLEKIDISLEKLILIPNIPNSYGNKKRYSYFKNFLQFATSFNITVSKLILKYDNFNKLDIDKELKLELQNYYQIEYLDLNNEL</sequence>
<dbReference type="InterPro" id="IPR032675">
    <property type="entry name" value="LRR_dom_sf"/>
</dbReference>
<organism evidence="1 2">
    <name type="scientific">Glomus cerebriforme</name>
    <dbReference type="NCBI Taxonomy" id="658196"/>
    <lineage>
        <taxon>Eukaryota</taxon>
        <taxon>Fungi</taxon>
        <taxon>Fungi incertae sedis</taxon>
        <taxon>Mucoromycota</taxon>
        <taxon>Glomeromycotina</taxon>
        <taxon>Glomeromycetes</taxon>
        <taxon>Glomerales</taxon>
        <taxon>Glomeraceae</taxon>
        <taxon>Glomus</taxon>
    </lineage>
</organism>